<sequence>MVIAEGADGNAVDPQEAQPLPSVEPAFDLAGLLDELDASVLPALLSEAFEGLDDRDDDFAMMHSFSVTEKQITRSDLSPLVQRPRSL</sequence>
<evidence type="ECO:0000313" key="1">
    <source>
        <dbReference type="EMBL" id="SBS71842.1"/>
    </source>
</evidence>
<organism evidence="1">
    <name type="scientific">uncultured Microbacterium sp</name>
    <dbReference type="NCBI Taxonomy" id="191216"/>
    <lineage>
        <taxon>Bacteria</taxon>
        <taxon>Bacillati</taxon>
        <taxon>Actinomycetota</taxon>
        <taxon>Actinomycetes</taxon>
        <taxon>Micrococcales</taxon>
        <taxon>Microbacteriaceae</taxon>
        <taxon>Microbacterium</taxon>
        <taxon>environmental samples</taxon>
    </lineage>
</organism>
<protein>
    <submittedName>
        <fullName evidence="1">Uncharacterized protein</fullName>
    </submittedName>
</protein>
<accession>A0A1Y5NZG3</accession>
<dbReference type="EMBL" id="FLQR01000006">
    <property type="protein sequence ID" value="SBS71842.1"/>
    <property type="molecule type" value="Genomic_DNA"/>
</dbReference>
<proteinExistence type="predicted"/>
<gene>
    <name evidence="1" type="ORF">MIPYR_20252</name>
</gene>
<name>A0A1Y5NZG3_9MICO</name>
<reference evidence="1" key="1">
    <citation type="submission" date="2016-03" db="EMBL/GenBank/DDBJ databases">
        <authorList>
            <person name="Ploux O."/>
        </authorList>
    </citation>
    <scope>NUCLEOTIDE SEQUENCE</scope>
    <source>
        <strain evidence="1">UC1</strain>
    </source>
</reference>
<dbReference type="AlphaFoldDB" id="A0A1Y5NZG3"/>